<gene>
    <name evidence="2" type="ORF">K470DRAFT_171337</name>
</gene>
<sequence length="209" mass="23493">MSLGCPQSLPQMHYQIAALLAATLVAAAPGVPPVVPTPTMIDAPDVLITAQVITYVVEPIQGSATIGVTRVPGATTFVRTMPVEPPFPPQESIQTVLLGPNTRPLPMPWEKWPFNEEHPFIVDGLKVIKPYSPTGDKLCDKKNCCLLTKWEMLKPKCFFRHWHGLRRTFGKNKEFGDFLHGFYKGFEGDITIWKGWQKGETWREDRLPL</sequence>
<reference evidence="2" key="1">
    <citation type="journal article" date="2020" name="Stud. Mycol.">
        <title>101 Dothideomycetes genomes: a test case for predicting lifestyles and emergence of pathogens.</title>
        <authorList>
            <person name="Haridas S."/>
            <person name="Albert R."/>
            <person name="Binder M."/>
            <person name="Bloem J."/>
            <person name="Labutti K."/>
            <person name="Salamov A."/>
            <person name="Andreopoulos B."/>
            <person name="Baker S."/>
            <person name="Barry K."/>
            <person name="Bills G."/>
            <person name="Bluhm B."/>
            <person name="Cannon C."/>
            <person name="Castanera R."/>
            <person name="Culley D."/>
            <person name="Daum C."/>
            <person name="Ezra D."/>
            <person name="Gonzalez J."/>
            <person name="Henrissat B."/>
            <person name="Kuo A."/>
            <person name="Liang C."/>
            <person name="Lipzen A."/>
            <person name="Lutzoni F."/>
            <person name="Magnuson J."/>
            <person name="Mondo S."/>
            <person name="Nolan M."/>
            <person name="Ohm R."/>
            <person name="Pangilinan J."/>
            <person name="Park H.-J."/>
            <person name="Ramirez L."/>
            <person name="Alfaro M."/>
            <person name="Sun H."/>
            <person name="Tritt A."/>
            <person name="Yoshinaga Y."/>
            <person name="Zwiers L.-H."/>
            <person name="Turgeon B."/>
            <person name="Goodwin S."/>
            <person name="Spatafora J."/>
            <person name="Crous P."/>
            <person name="Grigoriev I."/>
        </authorList>
    </citation>
    <scope>NUCLEOTIDE SEQUENCE</scope>
    <source>
        <strain evidence="2">CBS 480.64</strain>
    </source>
</reference>
<accession>A0A6A7BSI8</accession>
<dbReference type="EMBL" id="MU006041">
    <property type="protein sequence ID" value="KAF2857488.1"/>
    <property type="molecule type" value="Genomic_DNA"/>
</dbReference>
<feature type="chain" id="PRO_5025439282" evidence="1">
    <location>
        <begin position="28"/>
        <end position="209"/>
    </location>
</feature>
<evidence type="ECO:0000313" key="3">
    <source>
        <dbReference type="Proteomes" id="UP000799421"/>
    </source>
</evidence>
<name>A0A6A7BSI8_9PEZI</name>
<proteinExistence type="predicted"/>
<keyword evidence="3" id="KW-1185">Reference proteome</keyword>
<evidence type="ECO:0000313" key="2">
    <source>
        <dbReference type="EMBL" id="KAF2857488.1"/>
    </source>
</evidence>
<evidence type="ECO:0000256" key="1">
    <source>
        <dbReference type="SAM" id="SignalP"/>
    </source>
</evidence>
<feature type="signal peptide" evidence="1">
    <location>
        <begin position="1"/>
        <end position="27"/>
    </location>
</feature>
<organism evidence="2 3">
    <name type="scientific">Piedraia hortae CBS 480.64</name>
    <dbReference type="NCBI Taxonomy" id="1314780"/>
    <lineage>
        <taxon>Eukaryota</taxon>
        <taxon>Fungi</taxon>
        <taxon>Dikarya</taxon>
        <taxon>Ascomycota</taxon>
        <taxon>Pezizomycotina</taxon>
        <taxon>Dothideomycetes</taxon>
        <taxon>Dothideomycetidae</taxon>
        <taxon>Capnodiales</taxon>
        <taxon>Piedraiaceae</taxon>
        <taxon>Piedraia</taxon>
    </lineage>
</organism>
<dbReference type="Proteomes" id="UP000799421">
    <property type="component" value="Unassembled WGS sequence"/>
</dbReference>
<dbReference type="AlphaFoldDB" id="A0A6A7BSI8"/>
<keyword evidence="1" id="KW-0732">Signal</keyword>
<protein>
    <submittedName>
        <fullName evidence="2">Uncharacterized protein</fullName>
    </submittedName>
</protein>